<organism evidence="8 9">
    <name type="scientific">Streptococcus phocae</name>
    <dbReference type="NCBI Taxonomy" id="119224"/>
    <lineage>
        <taxon>Bacteria</taxon>
        <taxon>Bacillati</taxon>
        <taxon>Bacillota</taxon>
        <taxon>Bacilli</taxon>
        <taxon>Lactobacillales</taxon>
        <taxon>Streptococcaceae</taxon>
        <taxon>Streptococcus</taxon>
    </lineage>
</organism>
<evidence type="ECO:0000256" key="7">
    <source>
        <dbReference type="SAM" id="Phobius"/>
    </source>
</evidence>
<feature type="transmembrane region" description="Helical" evidence="7">
    <location>
        <begin position="313"/>
        <end position="334"/>
    </location>
</feature>
<evidence type="ECO:0000313" key="9">
    <source>
        <dbReference type="Proteomes" id="UP000049578"/>
    </source>
</evidence>
<dbReference type="AlphaFoldDB" id="A0A0N8FX43"/>
<dbReference type="PANTHER" id="PTHR30106:SF1">
    <property type="entry name" value="UPF0324 MEMBRANE PROTEIN FN0533"/>
    <property type="match status" value="1"/>
</dbReference>
<dbReference type="PANTHER" id="PTHR30106">
    <property type="entry name" value="INNER MEMBRANE PROTEIN YEIH-RELATED"/>
    <property type="match status" value="1"/>
</dbReference>
<dbReference type="PATRIC" id="fig|119224.3.peg.1027"/>
<evidence type="ECO:0000313" key="8">
    <source>
        <dbReference type="EMBL" id="KPJ22091.1"/>
    </source>
</evidence>
<sequence length="337" mass="35650">MSINRNLLPGVFLCLLLALPSWYFGHLWPLIGGPVFAILIGMLVAMVYPPHAKTKSGVAFTSKYVLQAAVVLLGFGLNVAEVMDVGIQSLPIILATIITALLVAFGCQKLLKLDTNTATLVGVGSSICGGSAIAATAPVIGAKDDEIAKAISVIFLFNILAALLFPTLGQVIGLSNQGFALFAGTAVNDTSSVIATAAAWDAIHHSNTLDGATIVKLTRTLAIIPITLVLSFYQTKKEQKGQASFRLTKAFPTFILFFLVASLVTTLMSSLGMPLAVFQFFKMVSKFFIVMAMVAIGLHTDLLKLIKTGGKALLLGGLCWIAIAMVSLLMQAVLHIL</sequence>
<dbReference type="EMBL" id="LHQM01000029">
    <property type="protein sequence ID" value="KPJ22091.1"/>
    <property type="molecule type" value="Genomic_DNA"/>
</dbReference>
<comment type="similarity">
    <text evidence="2">Belongs to the UPF0324 family.</text>
</comment>
<feature type="transmembrane region" description="Helical" evidence="7">
    <location>
        <begin position="60"/>
        <end position="80"/>
    </location>
</feature>
<dbReference type="RefSeq" id="WP_054279004.1">
    <property type="nucleotide sequence ID" value="NZ_LHQM01000029.1"/>
</dbReference>
<proteinExistence type="inferred from homology"/>
<feature type="transmembrane region" description="Helical" evidence="7">
    <location>
        <begin position="30"/>
        <end position="48"/>
    </location>
</feature>
<name>A0A0N8FX43_9STRE</name>
<feature type="transmembrane region" description="Helical" evidence="7">
    <location>
        <begin position="287"/>
        <end position="306"/>
    </location>
</feature>
<feature type="transmembrane region" description="Helical" evidence="7">
    <location>
        <begin position="119"/>
        <end position="141"/>
    </location>
</feature>
<evidence type="ECO:0000256" key="3">
    <source>
        <dbReference type="ARBA" id="ARBA00022475"/>
    </source>
</evidence>
<feature type="transmembrane region" description="Helical" evidence="7">
    <location>
        <begin position="147"/>
        <end position="167"/>
    </location>
</feature>
<dbReference type="STRING" id="119224.AKK44_06460"/>
<dbReference type="Proteomes" id="UP000049578">
    <property type="component" value="Unassembled WGS sequence"/>
</dbReference>
<comment type="subcellular location">
    <subcellularLocation>
        <location evidence="1">Cell membrane</location>
        <topology evidence="1">Multi-pass membrane protein</topology>
    </subcellularLocation>
</comment>
<dbReference type="Pfam" id="PF03601">
    <property type="entry name" value="Cons_hypoth698"/>
    <property type="match status" value="1"/>
</dbReference>
<feature type="transmembrane region" description="Helical" evidence="7">
    <location>
        <begin position="212"/>
        <end position="233"/>
    </location>
</feature>
<feature type="transmembrane region" description="Helical" evidence="7">
    <location>
        <begin position="86"/>
        <end position="107"/>
    </location>
</feature>
<evidence type="ECO:0000256" key="5">
    <source>
        <dbReference type="ARBA" id="ARBA00022989"/>
    </source>
</evidence>
<dbReference type="InterPro" id="IPR018383">
    <property type="entry name" value="UPF0324_pro"/>
</dbReference>
<keyword evidence="6 7" id="KW-0472">Membrane</keyword>
<keyword evidence="9" id="KW-1185">Reference proteome</keyword>
<evidence type="ECO:0000256" key="6">
    <source>
        <dbReference type="ARBA" id="ARBA00023136"/>
    </source>
</evidence>
<protein>
    <submittedName>
        <fullName evidence="8">Uncharacterized protein</fullName>
    </submittedName>
</protein>
<comment type="caution">
    <text evidence="8">The sequence shown here is derived from an EMBL/GenBank/DDBJ whole genome shotgun (WGS) entry which is preliminary data.</text>
</comment>
<feature type="transmembrane region" description="Helical" evidence="7">
    <location>
        <begin position="254"/>
        <end position="281"/>
    </location>
</feature>
<dbReference type="GO" id="GO:0005886">
    <property type="term" value="C:plasma membrane"/>
    <property type="evidence" value="ECO:0007669"/>
    <property type="project" value="UniProtKB-SubCell"/>
</dbReference>
<evidence type="ECO:0000256" key="1">
    <source>
        <dbReference type="ARBA" id="ARBA00004651"/>
    </source>
</evidence>
<accession>A0A0N8FX43</accession>
<keyword evidence="3" id="KW-1003">Cell membrane</keyword>
<keyword evidence="4 7" id="KW-0812">Transmembrane</keyword>
<evidence type="ECO:0000256" key="2">
    <source>
        <dbReference type="ARBA" id="ARBA00007977"/>
    </source>
</evidence>
<gene>
    <name evidence="8" type="ORF">AKK44_06460</name>
</gene>
<feature type="transmembrane region" description="Helical" evidence="7">
    <location>
        <begin position="7"/>
        <end position="24"/>
    </location>
</feature>
<keyword evidence="5 7" id="KW-1133">Transmembrane helix</keyword>
<evidence type="ECO:0000256" key="4">
    <source>
        <dbReference type="ARBA" id="ARBA00022692"/>
    </source>
</evidence>
<reference evidence="8 9" key="1">
    <citation type="submission" date="2015-08" db="EMBL/GenBank/DDBJ databases">
        <title>Genome sequence of Streptococcus phocae subsp. phocae ATCC 51973T isolated from liver specimen obtained from seal.</title>
        <authorList>
            <person name="Avendano-Herrera R."/>
        </authorList>
    </citation>
    <scope>NUCLEOTIDE SEQUENCE [LARGE SCALE GENOMIC DNA]</scope>
    <source>
        <strain evidence="8 9">ATCC 51973</strain>
    </source>
</reference>
<feature type="transmembrane region" description="Helical" evidence="7">
    <location>
        <begin position="179"/>
        <end position="200"/>
    </location>
</feature>